<evidence type="ECO:0000313" key="1">
    <source>
        <dbReference type="EMBL" id="KAK8129362.1"/>
    </source>
</evidence>
<protein>
    <recommendedName>
        <fullName evidence="3">Recombination endonuclease VII</fullName>
    </recommendedName>
</protein>
<dbReference type="EMBL" id="JAQQWP010000002">
    <property type="protein sequence ID" value="KAK8129362.1"/>
    <property type="molecule type" value="Genomic_DNA"/>
</dbReference>
<gene>
    <name evidence="1" type="ORF">PG999_001742</name>
</gene>
<organism evidence="1 2">
    <name type="scientific">Apiospora kogelbergensis</name>
    <dbReference type="NCBI Taxonomy" id="1337665"/>
    <lineage>
        <taxon>Eukaryota</taxon>
        <taxon>Fungi</taxon>
        <taxon>Dikarya</taxon>
        <taxon>Ascomycota</taxon>
        <taxon>Pezizomycotina</taxon>
        <taxon>Sordariomycetes</taxon>
        <taxon>Xylariomycetidae</taxon>
        <taxon>Amphisphaeriales</taxon>
        <taxon>Apiosporaceae</taxon>
        <taxon>Apiospora</taxon>
    </lineage>
</organism>
<dbReference type="AlphaFoldDB" id="A0AAW0R651"/>
<name>A0AAW0R651_9PEZI</name>
<sequence length="132" mass="15523">MSQLPLAPQRFKRPVNWQVSVGLVHDLKDRKHCRDCSRCRADLEKRAQDEARRVKEEEEASKKLHQCTDPNHRQTCAKCTAIWDRHTLFRLKDARKKGVEASHEARSEWRAPLEVGWDYFATNCFGEEFPAF</sequence>
<evidence type="ECO:0008006" key="3">
    <source>
        <dbReference type="Google" id="ProtNLM"/>
    </source>
</evidence>
<comment type="caution">
    <text evidence="1">The sequence shown here is derived from an EMBL/GenBank/DDBJ whole genome shotgun (WGS) entry which is preliminary data.</text>
</comment>
<reference evidence="1 2" key="1">
    <citation type="submission" date="2023-01" db="EMBL/GenBank/DDBJ databases">
        <title>Analysis of 21 Apiospora genomes using comparative genomics revels a genus with tremendous synthesis potential of carbohydrate active enzymes and secondary metabolites.</title>
        <authorList>
            <person name="Sorensen T."/>
        </authorList>
    </citation>
    <scope>NUCLEOTIDE SEQUENCE [LARGE SCALE GENOMIC DNA]</scope>
    <source>
        <strain evidence="1 2">CBS 117206</strain>
    </source>
</reference>
<dbReference type="Proteomes" id="UP001392437">
    <property type="component" value="Unassembled WGS sequence"/>
</dbReference>
<proteinExistence type="predicted"/>
<accession>A0AAW0R651</accession>
<keyword evidence="2" id="KW-1185">Reference proteome</keyword>
<evidence type="ECO:0000313" key="2">
    <source>
        <dbReference type="Proteomes" id="UP001392437"/>
    </source>
</evidence>